<evidence type="ECO:0000313" key="2">
    <source>
        <dbReference type="Proteomes" id="UP000693970"/>
    </source>
</evidence>
<comment type="caution">
    <text evidence="1">The sequence shown here is derived from an EMBL/GenBank/DDBJ whole genome shotgun (WGS) entry which is preliminary data.</text>
</comment>
<proteinExistence type="predicted"/>
<sequence length="406" mass="44367">MSVFKTPPTYLPMKRSCATLPTAVDNGDDEESADDNEIVLAPLNNPTTAQRRPHDVVRQLAPSFDAVPAEKTKSDKSSASFKDLLYDLKDILDLEDLLQIAVTQSTEAKEAKEELKQLKHGMVRGDGLRLAAKLERWALDMPFVLKGDDPTTEWREKGKKPTGKFRSLGGRVYAYKNELIKKLGLDKQHSKVAPKDRPLIFWNDAKAHTSGTPPGQQSIARLLRKHAPTPIVDASITAASVTVPMPAYAAGQQTWTTPAIVSLKKQSRLKSCSHSQKRTKQRRLNGTDTALAPAADSLITRELAVMKNLDAEHKKLGALKDGHMVLPRNNVVKPGLAVGLCGSFPSHCQMGGLVRASNANGVVMKHQCGMCGYFTYGALCCPNNLDTGSYHCYYCLNGLIRPKLGG</sequence>
<dbReference type="AlphaFoldDB" id="A0A9K3LRM0"/>
<dbReference type="EMBL" id="JAGRRH010000007">
    <property type="protein sequence ID" value="KAG7366669.1"/>
    <property type="molecule type" value="Genomic_DNA"/>
</dbReference>
<keyword evidence="2" id="KW-1185">Reference proteome</keyword>
<gene>
    <name evidence="1" type="ORF">IV203_029339</name>
</gene>
<organism evidence="1 2">
    <name type="scientific">Nitzschia inconspicua</name>
    <dbReference type="NCBI Taxonomy" id="303405"/>
    <lineage>
        <taxon>Eukaryota</taxon>
        <taxon>Sar</taxon>
        <taxon>Stramenopiles</taxon>
        <taxon>Ochrophyta</taxon>
        <taxon>Bacillariophyta</taxon>
        <taxon>Bacillariophyceae</taxon>
        <taxon>Bacillariophycidae</taxon>
        <taxon>Bacillariales</taxon>
        <taxon>Bacillariaceae</taxon>
        <taxon>Nitzschia</taxon>
    </lineage>
</organism>
<protein>
    <submittedName>
        <fullName evidence="1">Uncharacterized protein</fullName>
    </submittedName>
</protein>
<evidence type="ECO:0000313" key="1">
    <source>
        <dbReference type="EMBL" id="KAG7366669.1"/>
    </source>
</evidence>
<reference evidence="1" key="1">
    <citation type="journal article" date="2021" name="Sci. Rep.">
        <title>Diploid genomic architecture of Nitzschia inconspicua, an elite biomass production diatom.</title>
        <authorList>
            <person name="Oliver A."/>
            <person name="Podell S."/>
            <person name="Pinowska A."/>
            <person name="Traller J.C."/>
            <person name="Smith S.R."/>
            <person name="McClure R."/>
            <person name="Beliaev A."/>
            <person name="Bohutskyi P."/>
            <person name="Hill E.A."/>
            <person name="Rabines A."/>
            <person name="Zheng H."/>
            <person name="Allen L.Z."/>
            <person name="Kuo A."/>
            <person name="Grigoriev I.V."/>
            <person name="Allen A.E."/>
            <person name="Hazlebeck D."/>
            <person name="Allen E.E."/>
        </authorList>
    </citation>
    <scope>NUCLEOTIDE SEQUENCE</scope>
    <source>
        <strain evidence="1">Hildebrandi</strain>
    </source>
</reference>
<dbReference type="Proteomes" id="UP000693970">
    <property type="component" value="Unassembled WGS sequence"/>
</dbReference>
<accession>A0A9K3LRM0</accession>
<name>A0A9K3LRM0_9STRA</name>
<reference evidence="1" key="2">
    <citation type="submission" date="2021-04" db="EMBL/GenBank/DDBJ databases">
        <authorList>
            <person name="Podell S."/>
        </authorList>
    </citation>
    <scope>NUCLEOTIDE SEQUENCE</scope>
    <source>
        <strain evidence="1">Hildebrandi</strain>
    </source>
</reference>